<proteinExistence type="predicted"/>
<evidence type="ECO:0000256" key="2">
    <source>
        <dbReference type="ARBA" id="ARBA00012438"/>
    </source>
</evidence>
<evidence type="ECO:0000313" key="10">
    <source>
        <dbReference type="EMBL" id="MFB9098847.1"/>
    </source>
</evidence>
<dbReference type="Gene3D" id="3.30.565.10">
    <property type="entry name" value="Histidine kinase-like ATPase, C-terminal domain"/>
    <property type="match status" value="1"/>
</dbReference>
<dbReference type="InterPro" id="IPR050351">
    <property type="entry name" value="BphY/WalK/GraS-like"/>
</dbReference>
<feature type="transmembrane region" description="Helical" evidence="8">
    <location>
        <begin position="308"/>
        <end position="327"/>
    </location>
</feature>
<evidence type="ECO:0000256" key="4">
    <source>
        <dbReference type="ARBA" id="ARBA00022741"/>
    </source>
</evidence>
<dbReference type="SMART" id="SM00387">
    <property type="entry name" value="HATPase_c"/>
    <property type="match status" value="1"/>
</dbReference>
<organism evidence="10 11">
    <name type="scientific">Flavobacterium jumunjinense</name>
    <dbReference type="NCBI Taxonomy" id="998845"/>
    <lineage>
        <taxon>Bacteria</taxon>
        <taxon>Pseudomonadati</taxon>
        <taxon>Bacteroidota</taxon>
        <taxon>Flavobacteriia</taxon>
        <taxon>Flavobacteriales</taxon>
        <taxon>Flavobacteriaceae</taxon>
        <taxon>Flavobacterium</taxon>
    </lineage>
</organism>
<keyword evidence="5" id="KW-0418">Kinase</keyword>
<keyword evidence="8" id="KW-1133">Transmembrane helix</keyword>
<keyword evidence="3" id="KW-0808">Transferase</keyword>
<protein>
    <recommendedName>
        <fullName evidence="2">histidine kinase</fullName>
        <ecNumber evidence="2">2.7.13.3</ecNumber>
    </recommendedName>
</protein>
<dbReference type="InterPro" id="IPR036097">
    <property type="entry name" value="HisK_dim/P_sf"/>
</dbReference>
<keyword evidence="4" id="KW-0547">Nucleotide-binding</keyword>
<dbReference type="PRINTS" id="PR00344">
    <property type="entry name" value="BCTRLSENSOR"/>
</dbReference>
<name>A0ABV5GTX4_9FLAO</name>
<dbReference type="Gene3D" id="1.25.40.10">
    <property type="entry name" value="Tetratricopeptide repeat domain"/>
    <property type="match status" value="1"/>
</dbReference>
<evidence type="ECO:0000256" key="6">
    <source>
        <dbReference type="ARBA" id="ARBA00022840"/>
    </source>
</evidence>
<reference evidence="10 11" key="1">
    <citation type="submission" date="2024-09" db="EMBL/GenBank/DDBJ databases">
        <authorList>
            <person name="Sun Q."/>
            <person name="Mori K."/>
        </authorList>
    </citation>
    <scope>NUCLEOTIDE SEQUENCE [LARGE SCALE GENOMIC DNA]</scope>
    <source>
        <strain evidence="10 11">CECT 7955</strain>
    </source>
</reference>
<dbReference type="InterPro" id="IPR005467">
    <property type="entry name" value="His_kinase_dom"/>
</dbReference>
<comment type="caution">
    <text evidence="10">The sequence shown here is derived from an EMBL/GenBank/DDBJ whole genome shotgun (WGS) entry which is preliminary data.</text>
</comment>
<evidence type="ECO:0000313" key="11">
    <source>
        <dbReference type="Proteomes" id="UP001589607"/>
    </source>
</evidence>
<dbReference type="InterPro" id="IPR003594">
    <property type="entry name" value="HATPase_dom"/>
</dbReference>
<evidence type="ECO:0000256" key="5">
    <source>
        <dbReference type="ARBA" id="ARBA00022777"/>
    </source>
</evidence>
<dbReference type="EMBL" id="JBHMEY010000096">
    <property type="protein sequence ID" value="MFB9098847.1"/>
    <property type="molecule type" value="Genomic_DNA"/>
</dbReference>
<dbReference type="PANTHER" id="PTHR42878:SF7">
    <property type="entry name" value="SENSOR HISTIDINE KINASE GLRK"/>
    <property type="match status" value="1"/>
</dbReference>
<dbReference type="PROSITE" id="PS50109">
    <property type="entry name" value="HIS_KIN"/>
    <property type="match status" value="1"/>
</dbReference>
<dbReference type="GO" id="GO:0005524">
    <property type="term" value="F:ATP binding"/>
    <property type="evidence" value="ECO:0007669"/>
    <property type="project" value="UniProtKB-KW"/>
</dbReference>
<dbReference type="Gene3D" id="1.10.287.130">
    <property type="match status" value="1"/>
</dbReference>
<keyword evidence="6 10" id="KW-0067">ATP-binding</keyword>
<dbReference type="Pfam" id="PF13181">
    <property type="entry name" value="TPR_8"/>
    <property type="match status" value="1"/>
</dbReference>
<dbReference type="InterPro" id="IPR019734">
    <property type="entry name" value="TPR_rpt"/>
</dbReference>
<evidence type="ECO:0000256" key="3">
    <source>
        <dbReference type="ARBA" id="ARBA00022679"/>
    </source>
</evidence>
<dbReference type="SUPFAM" id="SSF48452">
    <property type="entry name" value="TPR-like"/>
    <property type="match status" value="2"/>
</dbReference>
<evidence type="ECO:0000259" key="9">
    <source>
        <dbReference type="PROSITE" id="PS50109"/>
    </source>
</evidence>
<evidence type="ECO:0000256" key="1">
    <source>
        <dbReference type="ARBA" id="ARBA00000085"/>
    </source>
</evidence>
<dbReference type="InterPro" id="IPR036890">
    <property type="entry name" value="HATPase_C_sf"/>
</dbReference>
<evidence type="ECO:0000256" key="7">
    <source>
        <dbReference type="ARBA" id="ARBA00023012"/>
    </source>
</evidence>
<keyword evidence="8" id="KW-0472">Membrane</keyword>
<dbReference type="SUPFAM" id="SSF47384">
    <property type="entry name" value="Homodimeric domain of signal transducing histidine kinase"/>
    <property type="match status" value="1"/>
</dbReference>
<dbReference type="SUPFAM" id="SSF55874">
    <property type="entry name" value="ATPase domain of HSP90 chaperone/DNA topoisomerase II/histidine kinase"/>
    <property type="match status" value="1"/>
</dbReference>
<dbReference type="RefSeq" id="WP_236457185.1">
    <property type="nucleotide sequence ID" value="NZ_CBCSGE010000012.1"/>
</dbReference>
<dbReference type="InterPro" id="IPR011990">
    <property type="entry name" value="TPR-like_helical_dom_sf"/>
</dbReference>
<feature type="domain" description="Histidine kinase" evidence="9">
    <location>
        <begin position="357"/>
        <end position="576"/>
    </location>
</feature>
<accession>A0ABV5GTX4</accession>
<keyword evidence="11" id="KW-1185">Reference proteome</keyword>
<dbReference type="SMART" id="SM00028">
    <property type="entry name" value="TPR"/>
    <property type="match status" value="3"/>
</dbReference>
<sequence>MIKVRLFILTIFFFYTSFLFSQKDIDSLFYSSIKTIVKKYPKEHNIQKASLFFYQKNWDSTLVYSMKQLVIPNQKINLENYCHFLRGFSFKQKKLFKESKKEFYLISPEFHLYHIVRLLLGEIALEKKEFKEAINYFKEIEFLNDSKLLFIKKHTVTHNLGLCYLHLEEFDKAEFYLLESVRLQEQQKDSLMLVGSYGDIATLYYDQYRDNLAIPFFEKAYQLSKKTKDFQLKQNTALNMAVVEENRKDFPKALAYRKEFEQWKDSLNDQNKVWEVAQLEKQFAVKEKQKEVSLLQAENKIKIAERNGLFYSALVLLLLLGTGFYFYREKIKTNKIIVAQKETLDELNATKDKLFSIVSHDLRSSVNAMKTSNTKLRENLTTKNLDEIDALLHQNNTIANSTYNLLDNLLHWALLQTKQSYFEIISMRLFFIVEQVAFNYQPLLLEKNIQFENTVSKKDLIYADQESLKIILRNFLDNAIKFSNENGTIKIYSQNMDDNYCNLIIEDNGKGMTETTRTNLLKETTLLAKKENENTIGTGLGMQLCKSMIQKNKGKLDIESGLGKGTKIIVSLSKTVPNEQH</sequence>
<dbReference type="Proteomes" id="UP001589607">
    <property type="component" value="Unassembled WGS sequence"/>
</dbReference>
<keyword evidence="7" id="KW-0902">Two-component regulatory system</keyword>
<dbReference type="EC" id="2.7.13.3" evidence="2"/>
<evidence type="ECO:0000256" key="8">
    <source>
        <dbReference type="SAM" id="Phobius"/>
    </source>
</evidence>
<gene>
    <name evidence="10" type="ORF">ACFFVF_20260</name>
</gene>
<keyword evidence="8" id="KW-0812">Transmembrane</keyword>
<dbReference type="PANTHER" id="PTHR42878">
    <property type="entry name" value="TWO-COMPONENT HISTIDINE KINASE"/>
    <property type="match status" value="1"/>
</dbReference>
<dbReference type="Pfam" id="PF02518">
    <property type="entry name" value="HATPase_c"/>
    <property type="match status" value="1"/>
</dbReference>
<comment type="catalytic activity">
    <reaction evidence="1">
        <text>ATP + protein L-histidine = ADP + protein N-phospho-L-histidine.</text>
        <dbReference type="EC" id="2.7.13.3"/>
    </reaction>
</comment>
<dbReference type="InterPro" id="IPR004358">
    <property type="entry name" value="Sig_transdc_His_kin-like_C"/>
</dbReference>